<accession>A0A327WTL9</accession>
<organism evidence="7 8">
    <name type="scientific">Larkinella arboricola</name>
    <dbReference type="NCBI Taxonomy" id="643671"/>
    <lineage>
        <taxon>Bacteria</taxon>
        <taxon>Pseudomonadati</taxon>
        <taxon>Bacteroidota</taxon>
        <taxon>Cytophagia</taxon>
        <taxon>Cytophagales</taxon>
        <taxon>Spirosomataceae</taxon>
        <taxon>Larkinella</taxon>
    </lineage>
</organism>
<feature type="domain" description="HTH araC/xylS-type" evidence="6">
    <location>
        <begin position="283"/>
        <end position="391"/>
    </location>
</feature>
<evidence type="ECO:0000256" key="1">
    <source>
        <dbReference type="ARBA" id="ARBA00023015"/>
    </source>
</evidence>
<dbReference type="EMBL" id="QLMC01000004">
    <property type="protein sequence ID" value="RAJ95664.1"/>
    <property type="molecule type" value="Genomic_DNA"/>
</dbReference>
<dbReference type="Gene3D" id="1.10.10.60">
    <property type="entry name" value="Homeodomain-like"/>
    <property type="match status" value="2"/>
</dbReference>
<evidence type="ECO:0000256" key="2">
    <source>
        <dbReference type="ARBA" id="ARBA00023125"/>
    </source>
</evidence>
<feature type="transmembrane region" description="Helical" evidence="5">
    <location>
        <begin position="74"/>
        <end position="90"/>
    </location>
</feature>
<dbReference type="InterPro" id="IPR009057">
    <property type="entry name" value="Homeodomain-like_sf"/>
</dbReference>
<keyword evidence="5" id="KW-1133">Transmembrane helix</keyword>
<evidence type="ECO:0000313" key="8">
    <source>
        <dbReference type="Proteomes" id="UP000248790"/>
    </source>
</evidence>
<evidence type="ECO:0000313" key="7">
    <source>
        <dbReference type="EMBL" id="RAJ95664.1"/>
    </source>
</evidence>
<keyword evidence="1" id="KW-0805">Transcription regulation</keyword>
<feature type="transmembrane region" description="Helical" evidence="5">
    <location>
        <begin position="157"/>
        <end position="178"/>
    </location>
</feature>
<dbReference type="Proteomes" id="UP000248790">
    <property type="component" value="Unassembled WGS sequence"/>
</dbReference>
<dbReference type="PANTHER" id="PTHR43280:SF29">
    <property type="entry name" value="ARAC-FAMILY TRANSCRIPTIONAL REGULATOR"/>
    <property type="match status" value="1"/>
</dbReference>
<protein>
    <submittedName>
        <fullName evidence="7">AraC-like DNA-binding protein</fullName>
    </submittedName>
</protein>
<comment type="caution">
    <text evidence="7">The sequence shown here is derived from an EMBL/GenBank/DDBJ whole genome shotgun (WGS) entry which is preliminary data.</text>
</comment>
<keyword evidence="8" id="KW-1185">Reference proteome</keyword>
<feature type="compositionally biased region" description="Basic and acidic residues" evidence="4">
    <location>
        <begin position="266"/>
        <end position="276"/>
    </location>
</feature>
<feature type="transmembrane region" description="Helical" evidence="5">
    <location>
        <begin position="199"/>
        <end position="219"/>
    </location>
</feature>
<proteinExistence type="predicted"/>
<keyword evidence="5" id="KW-0472">Membrane</keyword>
<feature type="transmembrane region" description="Helical" evidence="5">
    <location>
        <begin position="42"/>
        <end position="62"/>
    </location>
</feature>
<dbReference type="PROSITE" id="PS00041">
    <property type="entry name" value="HTH_ARAC_FAMILY_1"/>
    <property type="match status" value="1"/>
</dbReference>
<evidence type="ECO:0000256" key="4">
    <source>
        <dbReference type="SAM" id="MobiDB-lite"/>
    </source>
</evidence>
<dbReference type="SMART" id="SM00342">
    <property type="entry name" value="HTH_ARAC"/>
    <property type="match status" value="1"/>
</dbReference>
<dbReference type="PANTHER" id="PTHR43280">
    <property type="entry name" value="ARAC-FAMILY TRANSCRIPTIONAL REGULATOR"/>
    <property type="match status" value="1"/>
</dbReference>
<feature type="region of interest" description="Disordered" evidence="4">
    <location>
        <begin position="256"/>
        <end position="276"/>
    </location>
</feature>
<reference evidence="7 8" key="1">
    <citation type="submission" date="2018-06" db="EMBL/GenBank/DDBJ databases">
        <title>Genomic Encyclopedia of Archaeal and Bacterial Type Strains, Phase II (KMG-II): from individual species to whole genera.</title>
        <authorList>
            <person name="Goeker M."/>
        </authorList>
    </citation>
    <scope>NUCLEOTIDE SEQUENCE [LARGE SCALE GENOMIC DNA]</scope>
    <source>
        <strain evidence="7 8">DSM 21851</strain>
    </source>
</reference>
<feature type="transmembrane region" description="Helical" evidence="5">
    <location>
        <begin position="225"/>
        <end position="243"/>
    </location>
</feature>
<keyword evidence="5" id="KW-0812">Transmembrane</keyword>
<dbReference type="InterPro" id="IPR020449">
    <property type="entry name" value="Tscrpt_reg_AraC-type_HTH"/>
</dbReference>
<dbReference type="PRINTS" id="PR00032">
    <property type="entry name" value="HTHARAC"/>
</dbReference>
<feature type="transmembrane region" description="Helical" evidence="5">
    <location>
        <begin position="102"/>
        <end position="121"/>
    </location>
</feature>
<sequence length="398" mass="46116">MKILPVQIDVYALIILLGVVQGLFLGVFFLTSKRGQNIANRCHGWLTLALAAVSGEIFLNYTNYTFQALWTGDFSEPLNFVIGPLFYFYTFSRIRKRLPHRWGWHLLPFAVWVVNSLTWHYQPIEFKYNSYVHAWHPELPYIDADEYLEEDFTELRAYISEITMVSCLIYAVLSLLTIRNAIRQRPELRSSDQLQSLRFLSWMFALVPLLIVLVKPQFQRDVGDYLLATYIAATIYATSFLVMRGSVFFREDLLPDSPAPETEPPADTRKKYERSSLSEEIEENLLNRLNRLFEDEKPYLESDLSLPKLAQRLNTSPHHLSQLLNDRLEQSFFDLLATYRVREAQQLLRDAATVNLKIDEIAERVGYNSTSAFHTAFKRLTGQTPAQFRSMATSSRSA</sequence>
<gene>
    <name evidence="7" type="ORF">LX87_03412</name>
</gene>
<dbReference type="Pfam" id="PF12833">
    <property type="entry name" value="HTH_18"/>
    <property type="match status" value="1"/>
</dbReference>
<keyword evidence="3" id="KW-0804">Transcription</keyword>
<dbReference type="PROSITE" id="PS01124">
    <property type="entry name" value="HTH_ARAC_FAMILY_2"/>
    <property type="match status" value="1"/>
</dbReference>
<dbReference type="InterPro" id="IPR018062">
    <property type="entry name" value="HTH_AraC-typ_CS"/>
</dbReference>
<feature type="transmembrane region" description="Helical" evidence="5">
    <location>
        <begin position="12"/>
        <end position="30"/>
    </location>
</feature>
<dbReference type="GO" id="GO:0043565">
    <property type="term" value="F:sequence-specific DNA binding"/>
    <property type="evidence" value="ECO:0007669"/>
    <property type="project" value="InterPro"/>
</dbReference>
<evidence type="ECO:0000256" key="5">
    <source>
        <dbReference type="SAM" id="Phobius"/>
    </source>
</evidence>
<keyword evidence="2 7" id="KW-0238">DNA-binding</keyword>
<dbReference type="RefSeq" id="WP_111629464.1">
    <property type="nucleotide sequence ID" value="NZ_QLMC01000004.1"/>
</dbReference>
<dbReference type="InterPro" id="IPR018060">
    <property type="entry name" value="HTH_AraC"/>
</dbReference>
<evidence type="ECO:0000259" key="6">
    <source>
        <dbReference type="PROSITE" id="PS01124"/>
    </source>
</evidence>
<name>A0A327WTL9_LARAB</name>
<dbReference type="OrthoDB" id="5492415at2"/>
<dbReference type="AlphaFoldDB" id="A0A327WTL9"/>
<dbReference type="GO" id="GO:0003700">
    <property type="term" value="F:DNA-binding transcription factor activity"/>
    <property type="evidence" value="ECO:0007669"/>
    <property type="project" value="InterPro"/>
</dbReference>
<evidence type="ECO:0000256" key="3">
    <source>
        <dbReference type="ARBA" id="ARBA00023163"/>
    </source>
</evidence>
<dbReference type="SUPFAM" id="SSF46689">
    <property type="entry name" value="Homeodomain-like"/>
    <property type="match status" value="1"/>
</dbReference>